<dbReference type="InterPro" id="IPR004360">
    <property type="entry name" value="Glyas_Fos-R_dOase_dom"/>
</dbReference>
<dbReference type="InterPro" id="IPR029068">
    <property type="entry name" value="Glyas_Bleomycin-R_OHBP_Dase"/>
</dbReference>
<dbReference type="GO" id="GO:0008870">
    <property type="term" value="F:galactoside O-acetyltransferase activity"/>
    <property type="evidence" value="ECO:0007669"/>
    <property type="project" value="TreeGrafter"/>
</dbReference>
<dbReference type="InterPro" id="IPR001451">
    <property type="entry name" value="Hexapep"/>
</dbReference>
<keyword evidence="7" id="KW-1185">Reference proteome</keyword>
<keyword evidence="4" id="KW-0012">Acyltransferase</keyword>
<evidence type="ECO:0000256" key="3">
    <source>
        <dbReference type="ARBA" id="ARBA00022737"/>
    </source>
</evidence>
<proteinExistence type="inferred from homology"/>
<feature type="domain" description="Maltose/galactoside acetyltransferase" evidence="5">
    <location>
        <begin position="5"/>
        <end position="59"/>
    </location>
</feature>
<evidence type="ECO:0000313" key="6">
    <source>
        <dbReference type="EMBL" id="CRL40066.1"/>
    </source>
</evidence>
<dbReference type="SUPFAM" id="SSF51161">
    <property type="entry name" value="Trimeric LpxA-like enzymes"/>
    <property type="match status" value="1"/>
</dbReference>
<evidence type="ECO:0000259" key="5">
    <source>
        <dbReference type="SMART" id="SM01266"/>
    </source>
</evidence>
<keyword evidence="3" id="KW-0677">Repeat</keyword>
<gene>
    <name evidence="6" type="ORF">RIL183_04851</name>
</gene>
<dbReference type="PANTHER" id="PTHR43017:SF1">
    <property type="entry name" value="ACETYLTRANSFERASE YJL218W-RELATED"/>
    <property type="match status" value="1"/>
</dbReference>
<dbReference type="AlphaFoldDB" id="A0A0M6WRM7"/>
<dbReference type="FunFam" id="2.160.10.10:FF:000008">
    <property type="entry name" value="Maltose O-acetyltransferase"/>
    <property type="match status" value="1"/>
</dbReference>
<dbReference type="Pfam" id="PF00903">
    <property type="entry name" value="Glyoxalase"/>
    <property type="match status" value="1"/>
</dbReference>
<dbReference type="InterPro" id="IPR011004">
    <property type="entry name" value="Trimer_LpxA-like_sf"/>
</dbReference>
<dbReference type="RefSeq" id="WP_015528466.1">
    <property type="nucleotide sequence ID" value="NZ_CVRS01000080.1"/>
</dbReference>
<sequence length="381" mass="43468">MKTEKEKMLSNELYNHKDAELTKERNHAYELTLRYNQTKDDETELRTSILQQLAGKLGNNVVIKPPFQCDYGYNLILGDNVFMNYGCSILDCNVVEIGNNVLMAPNVQIYAAYHPTDHTLRLKDLEYADRVKIGDNTWIGGGSIILNGVTIGKNTVIGAGSVVTKDIPDNVVAVGNPCRVIKRLDKENVENGKRLKFTDFAHINIVVDDIDEGIKYYEQLLEAKPIQIFREFSNIGFAKAAGFLEHPELVKLSIAFMEIPGTKLTLELMEYYEPVTTDAKHREDVNKINGVRHVALEIQNIDEAFKYIKTCPDITLINPSEQYGPYKIDDITADEVQFFEADMEADANIKKQLCQTISNTYYFYFIDKYGVQWEFEQGHDY</sequence>
<dbReference type="InterPro" id="IPR024688">
    <property type="entry name" value="Mac_dom"/>
</dbReference>
<dbReference type="Proteomes" id="UP000049828">
    <property type="component" value="Unassembled WGS sequence"/>
</dbReference>
<organism evidence="6 7">
    <name type="scientific">Roseburia inulinivorans</name>
    <dbReference type="NCBI Taxonomy" id="360807"/>
    <lineage>
        <taxon>Bacteria</taxon>
        <taxon>Bacillati</taxon>
        <taxon>Bacillota</taxon>
        <taxon>Clostridia</taxon>
        <taxon>Lachnospirales</taxon>
        <taxon>Lachnospiraceae</taxon>
        <taxon>Roseburia</taxon>
    </lineage>
</organism>
<dbReference type="InterPro" id="IPR039369">
    <property type="entry name" value="LacA-like"/>
</dbReference>
<dbReference type="PANTHER" id="PTHR43017">
    <property type="entry name" value="GALACTOSIDE O-ACETYLTRANSFERASE"/>
    <property type="match status" value="1"/>
</dbReference>
<evidence type="ECO:0000313" key="7">
    <source>
        <dbReference type="Proteomes" id="UP000049828"/>
    </source>
</evidence>
<dbReference type="Gene3D" id="2.160.10.10">
    <property type="entry name" value="Hexapeptide repeat proteins"/>
    <property type="match status" value="1"/>
</dbReference>
<dbReference type="CDD" id="cd03357">
    <property type="entry name" value="LbH_MAT_GAT"/>
    <property type="match status" value="1"/>
</dbReference>
<keyword evidence="2" id="KW-0808">Transferase</keyword>
<dbReference type="EMBL" id="CVRS01000080">
    <property type="protein sequence ID" value="CRL40066.1"/>
    <property type="molecule type" value="Genomic_DNA"/>
</dbReference>
<comment type="similarity">
    <text evidence="1">Belongs to the transferase hexapeptide repeat family.</text>
</comment>
<dbReference type="Pfam" id="PF12464">
    <property type="entry name" value="Mac"/>
    <property type="match status" value="1"/>
</dbReference>
<accession>A0A0M6WRM7</accession>
<dbReference type="InterPro" id="IPR018357">
    <property type="entry name" value="Hexapep_transf_CS"/>
</dbReference>
<evidence type="ECO:0000256" key="4">
    <source>
        <dbReference type="ARBA" id="ARBA00023315"/>
    </source>
</evidence>
<name>A0A0M6WRM7_9FIRM</name>
<evidence type="ECO:0000256" key="2">
    <source>
        <dbReference type="ARBA" id="ARBA00022679"/>
    </source>
</evidence>
<dbReference type="Pfam" id="PF00132">
    <property type="entry name" value="Hexapep"/>
    <property type="match status" value="1"/>
</dbReference>
<dbReference type="SMART" id="SM01266">
    <property type="entry name" value="Mac"/>
    <property type="match status" value="1"/>
</dbReference>
<protein>
    <recommendedName>
        <fullName evidence="5">Maltose/galactoside acetyltransferase domain-containing protein</fullName>
    </recommendedName>
</protein>
<reference evidence="7" key="1">
    <citation type="submission" date="2015-05" db="EMBL/GenBank/DDBJ databases">
        <authorList>
            <consortium name="Pathogen Informatics"/>
        </authorList>
    </citation>
    <scope>NUCLEOTIDE SEQUENCE [LARGE SCALE GENOMIC DNA]</scope>
    <source>
        <strain evidence="7">L1-83</strain>
    </source>
</reference>
<evidence type="ECO:0000256" key="1">
    <source>
        <dbReference type="ARBA" id="ARBA00007274"/>
    </source>
</evidence>
<dbReference type="PROSITE" id="PS00101">
    <property type="entry name" value="HEXAPEP_TRANSFERASES"/>
    <property type="match status" value="1"/>
</dbReference>
<dbReference type="SUPFAM" id="SSF54593">
    <property type="entry name" value="Glyoxalase/Bleomycin resistance protein/Dihydroxybiphenyl dioxygenase"/>
    <property type="match status" value="1"/>
</dbReference>
<dbReference type="Gene3D" id="3.10.180.10">
    <property type="entry name" value="2,3-Dihydroxybiphenyl 1,2-Dioxygenase, domain 1"/>
    <property type="match status" value="1"/>
</dbReference>